<dbReference type="Pfam" id="PF06046">
    <property type="entry name" value="Sec6"/>
    <property type="match status" value="1"/>
</dbReference>
<dbReference type="GO" id="GO:0006887">
    <property type="term" value="P:exocytosis"/>
    <property type="evidence" value="ECO:0007669"/>
    <property type="project" value="InterPro"/>
</dbReference>
<protein>
    <recommendedName>
        <fullName evidence="5">Tumor necrosis factor alpha-induced protein 2</fullName>
    </recommendedName>
</protein>
<dbReference type="InterPro" id="IPR010326">
    <property type="entry name" value="EXOC3/Sec6"/>
</dbReference>
<sequence length="637" mass="74164">MTVGSASPIDKKLSKSRFSKLKANLPFFRRNSHVHAHTHVDQNPSEVLLTFQQNLEQNQFSVAGKQLICREERLFALKQEGVESNKCMLEEEEEDAEEKLKQNFKDLLTKVMSTVERSLDVQTNEEKEFLKEAILAIDQEEEQDRRWDGVGENERPPWRPRCCRQDHDRLIQDMVIQRMEKAQLDSNVNITSSIKKEITAKAKQLKEDLLKIVRNVRSCYPNENVCQLYAELYHQLFSASLMEIAKFGIVDDDCIYVLQWVNSLYPQILKYNELSEVIKHEDLKPVLPDDVLEPLEKQFLFSKESELQTLCQTVINREKNYIPELRDDCYISHLATDIIQCVNALLKLSRDVLGSWSKTQRITHPIKQFLINYHHFLEKVIEENQANADATLKANLQCILELRNYIMMNLEPFPQDIRNDCIDILDQTRDTCHRYFTNPIQKDLKWLYFKLGTKEWLKDNEYVCGELLKGVQRHIDEIRLLNEASFKDLVSKLHEQVLAEYVRKMMKKKTRFKDQQKQKLAAERLVTNSQKIHTLFTEAGSNMKGLEKILPSLAELLTIQDPHCIVLHLATLSKTYPDLSEAHVSAWLYLKATLSASDLKDIKKTFAICNAQNLESAVDGKEPLYSSRSFFSKVVIR</sequence>
<comment type="caution">
    <text evidence="3">The sequence shown here is derived from an EMBL/GenBank/DDBJ whole genome shotgun (WGS) entry which is preliminary data.</text>
</comment>
<proteinExistence type="inferred from homology"/>
<reference evidence="3" key="1">
    <citation type="submission" date="2020-08" db="EMBL/GenBank/DDBJ databases">
        <title>Chromosome-level assembly of Southern catfish (Silurus meridionalis) provides insights into visual adaptation to the nocturnal and benthic lifestyles.</title>
        <authorList>
            <person name="Zhang Y."/>
            <person name="Wang D."/>
            <person name="Peng Z."/>
        </authorList>
    </citation>
    <scope>NUCLEOTIDE SEQUENCE</scope>
    <source>
        <strain evidence="3">SWU-2019-XX</strain>
        <tissue evidence="3">Muscle</tissue>
    </source>
</reference>
<keyword evidence="4" id="KW-1185">Reference proteome</keyword>
<dbReference type="Gene3D" id="1.10.357.70">
    <property type="entry name" value="Exocyst complex component Sec6, C-terminal domain"/>
    <property type="match status" value="1"/>
</dbReference>
<gene>
    <name evidence="3" type="ORF">HF521_009393</name>
</gene>
<dbReference type="PANTHER" id="PTHR21292:SF4">
    <property type="entry name" value="TUMOR NECROSIS FACTOR ALPHA-INDUCED PROTEIN 2"/>
    <property type="match status" value="1"/>
</dbReference>
<dbReference type="GO" id="GO:0051601">
    <property type="term" value="P:exocyst localization"/>
    <property type="evidence" value="ECO:0007669"/>
    <property type="project" value="TreeGrafter"/>
</dbReference>
<evidence type="ECO:0000313" key="4">
    <source>
        <dbReference type="Proteomes" id="UP000606274"/>
    </source>
</evidence>
<dbReference type="PANTHER" id="PTHR21292">
    <property type="entry name" value="EXOCYST COMPLEX COMPONENT SEC6-RELATED"/>
    <property type="match status" value="1"/>
</dbReference>
<evidence type="ECO:0000313" key="3">
    <source>
        <dbReference type="EMBL" id="KAF7710521.1"/>
    </source>
</evidence>
<evidence type="ECO:0000256" key="1">
    <source>
        <dbReference type="ARBA" id="ARBA00009447"/>
    </source>
</evidence>
<dbReference type="AlphaFoldDB" id="A0A8T0BT70"/>
<evidence type="ECO:0000256" key="2">
    <source>
        <dbReference type="SAM" id="Coils"/>
    </source>
</evidence>
<dbReference type="GO" id="GO:0000145">
    <property type="term" value="C:exocyst"/>
    <property type="evidence" value="ECO:0007669"/>
    <property type="project" value="InterPro"/>
</dbReference>
<evidence type="ECO:0008006" key="5">
    <source>
        <dbReference type="Google" id="ProtNLM"/>
    </source>
</evidence>
<feature type="coiled-coil region" evidence="2">
    <location>
        <begin position="82"/>
        <end position="110"/>
    </location>
</feature>
<dbReference type="EMBL" id="JABFDY010000002">
    <property type="protein sequence ID" value="KAF7710521.1"/>
    <property type="molecule type" value="Genomic_DNA"/>
</dbReference>
<organism evidence="3 4">
    <name type="scientific">Silurus meridionalis</name>
    <name type="common">Southern catfish</name>
    <name type="synonym">Silurus soldatovi meridionalis</name>
    <dbReference type="NCBI Taxonomy" id="175797"/>
    <lineage>
        <taxon>Eukaryota</taxon>
        <taxon>Metazoa</taxon>
        <taxon>Chordata</taxon>
        <taxon>Craniata</taxon>
        <taxon>Vertebrata</taxon>
        <taxon>Euteleostomi</taxon>
        <taxon>Actinopterygii</taxon>
        <taxon>Neopterygii</taxon>
        <taxon>Teleostei</taxon>
        <taxon>Ostariophysi</taxon>
        <taxon>Siluriformes</taxon>
        <taxon>Siluridae</taxon>
        <taxon>Silurus</taxon>
    </lineage>
</organism>
<comment type="similarity">
    <text evidence="1">Belongs to the SEC6 family.</text>
</comment>
<dbReference type="Proteomes" id="UP000606274">
    <property type="component" value="Unassembled WGS sequence"/>
</dbReference>
<dbReference type="InterPro" id="IPR042532">
    <property type="entry name" value="EXOC3/Sec6_C"/>
</dbReference>
<name>A0A8T0BT70_SILME</name>
<accession>A0A8T0BT70</accession>
<dbReference type="GO" id="GO:0000149">
    <property type="term" value="F:SNARE binding"/>
    <property type="evidence" value="ECO:0007669"/>
    <property type="project" value="TreeGrafter"/>
</dbReference>
<keyword evidence="2" id="KW-0175">Coiled coil</keyword>